<protein>
    <submittedName>
        <fullName evidence="1">Uncharacterized protein</fullName>
    </submittedName>
</protein>
<dbReference type="AlphaFoldDB" id="A0A286NZE3"/>
<dbReference type="EMBL" id="AP018352">
    <property type="protein sequence ID" value="BBA26088.1"/>
    <property type="molecule type" value="Genomic_DNA"/>
</dbReference>
<gene>
    <name evidence="1" type="ORF">TUM11043_00250</name>
</gene>
<keyword evidence="1" id="KW-0614">Plasmid</keyword>
<accession>A0A286NZE3</accession>
<geneLocation type="plasmid" evidence="1">
    <name>pMTY11043_IncHI2</name>
</geneLocation>
<sequence>MFILSYTIVEYALTIIIYSTIVYKIKNGEVNNAQYS</sequence>
<proteinExistence type="predicted"/>
<name>A0A286NZE3_9ENTR</name>
<reference evidence="1" key="1">
    <citation type="journal article" date="2018" name="Antimicrob. Agents Chemother.">
        <title>Molecular Characterization of IMP-1-Producing Enterobacter cloacae Complex Isolates in Tokyo.</title>
        <authorList>
            <person name="Aoki K."/>
            <person name="Harada S."/>
            <person name="Yahara K."/>
            <person name="Ishii Y."/>
            <person name="Motooka D."/>
            <person name="Nakamura S."/>
            <person name="Akeda Y."/>
            <person name="Iida T."/>
            <person name="Tomono K."/>
            <person name="Iwata S."/>
            <person name="Moriya K."/>
            <person name="Tateda K."/>
        </authorList>
    </citation>
    <scope>NUCLEOTIDE SEQUENCE</scope>
    <source>
        <strain evidence="1">TUM11043</strain>
        <plasmid evidence="1">pMTY11043_IncHI2</plasmid>
    </source>
</reference>
<evidence type="ECO:0000313" key="1">
    <source>
        <dbReference type="EMBL" id="BBA26088.1"/>
    </source>
</evidence>
<organism evidence="1">
    <name type="scientific">Enterobacter hormaechei</name>
    <dbReference type="NCBI Taxonomy" id="158836"/>
    <lineage>
        <taxon>Bacteria</taxon>
        <taxon>Pseudomonadati</taxon>
        <taxon>Pseudomonadota</taxon>
        <taxon>Gammaproteobacteria</taxon>
        <taxon>Enterobacterales</taxon>
        <taxon>Enterobacteriaceae</taxon>
        <taxon>Enterobacter</taxon>
        <taxon>Enterobacter cloacae complex</taxon>
    </lineage>
</organism>